<reference evidence="3" key="1">
    <citation type="submission" date="2017-01" db="EMBL/GenBank/DDBJ databases">
        <authorList>
            <person name="Varghese N."/>
            <person name="Submissions S."/>
        </authorList>
    </citation>
    <scope>NUCLEOTIDE SEQUENCE [LARGE SCALE GENOMIC DNA]</scope>
    <source>
        <strain evidence="3">DSM 23127</strain>
    </source>
</reference>
<dbReference type="AlphaFoldDB" id="A0A1N7K5R5"/>
<dbReference type="InterPro" id="IPR016040">
    <property type="entry name" value="NAD(P)-bd_dom"/>
</dbReference>
<dbReference type="SUPFAM" id="SSF51735">
    <property type="entry name" value="NAD(P)-binding Rossmann-fold domains"/>
    <property type="match status" value="1"/>
</dbReference>
<dbReference type="EMBL" id="FTOC01000009">
    <property type="protein sequence ID" value="SIS56898.1"/>
    <property type="molecule type" value="Genomic_DNA"/>
</dbReference>
<protein>
    <submittedName>
        <fullName evidence="2">Uncharacterized conserved protein YbjT, contains NAD(P)-binding and DUF2867 domains</fullName>
    </submittedName>
</protein>
<name>A0A1N7K5R5_9BACI</name>
<dbReference type="PANTHER" id="PTHR15020">
    <property type="entry name" value="FLAVIN REDUCTASE-RELATED"/>
    <property type="match status" value="1"/>
</dbReference>
<organism evidence="2 3">
    <name type="scientific">Salimicrobium flavidum</name>
    <dbReference type="NCBI Taxonomy" id="570947"/>
    <lineage>
        <taxon>Bacteria</taxon>
        <taxon>Bacillati</taxon>
        <taxon>Bacillota</taxon>
        <taxon>Bacilli</taxon>
        <taxon>Bacillales</taxon>
        <taxon>Bacillaceae</taxon>
        <taxon>Salimicrobium</taxon>
    </lineage>
</organism>
<dbReference type="Pfam" id="PF13460">
    <property type="entry name" value="NAD_binding_10"/>
    <property type="match status" value="1"/>
</dbReference>
<evidence type="ECO:0000313" key="3">
    <source>
        <dbReference type="Proteomes" id="UP000187608"/>
    </source>
</evidence>
<sequence>MEEVFLIKVLVIGAAGKVGRLIVEKIQQTDYTPVAMVRSKDQKEMFEKKGVTAVMGDLEKDFESAYADVDAVIFAAGSSKETGAEMTIIIDQEGAIKATDRAVHFGVQRFVMLSSMAADRPEAGDHSIKHYLFAKHRADEYLKKSGVPYTIIRPGPLTNGEGKGRVFLSEHVNGGESISREDVADVLVKALKHPKAENKSFDVVEGDTPVEDLFRH</sequence>
<evidence type="ECO:0000259" key="1">
    <source>
        <dbReference type="Pfam" id="PF13460"/>
    </source>
</evidence>
<gene>
    <name evidence="2" type="ORF">SAMN05421687_10936</name>
</gene>
<keyword evidence="3" id="KW-1185">Reference proteome</keyword>
<dbReference type="InterPro" id="IPR036291">
    <property type="entry name" value="NAD(P)-bd_dom_sf"/>
</dbReference>
<dbReference type="CDD" id="cd05243">
    <property type="entry name" value="SDR_a5"/>
    <property type="match status" value="1"/>
</dbReference>
<dbReference type="STRING" id="570947.SAMN05421687_10936"/>
<dbReference type="Proteomes" id="UP000187608">
    <property type="component" value="Unassembled WGS sequence"/>
</dbReference>
<accession>A0A1N7K5R5</accession>
<dbReference type="Gene3D" id="3.40.50.720">
    <property type="entry name" value="NAD(P)-binding Rossmann-like Domain"/>
    <property type="match status" value="1"/>
</dbReference>
<proteinExistence type="predicted"/>
<dbReference type="PANTHER" id="PTHR15020:SF50">
    <property type="entry name" value="UPF0659 PROTEIN YMR090W"/>
    <property type="match status" value="1"/>
</dbReference>
<feature type="domain" description="NAD(P)-binding" evidence="1">
    <location>
        <begin position="13"/>
        <end position="194"/>
    </location>
</feature>
<evidence type="ECO:0000313" key="2">
    <source>
        <dbReference type="EMBL" id="SIS56898.1"/>
    </source>
</evidence>